<feature type="compositionally biased region" description="Basic residues" evidence="1">
    <location>
        <begin position="229"/>
        <end position="241"/>
    </location>
</feature>
<feature type="transmembrane region" description="Helical" evidence="2">
    <location>
        <begin position="12"/>
        <end position="30"/>
    </location>
</feature>
<organism evidence="3 4">
    <name type="scientific">Streptomyces hainanensis</name>
    <dbReference type="NCBI Taxonomy" id="402648"/>
    <lineage>
        <taxon>Bacteria</taxon>
        <taxon>Bacillati</taxon>
        <taxon>Actinomycetota</taxon>
        <taxon>Actinomycetes</taxon>
        <taxon>Kitasatosporales</taxon>
        <taxon>Streptomycetaceae</taxon>
        <taxon>Streptomyces</taxon>
    </lineage>
</organism>
<reference evidence="3 4" key="1">
    <citation type="submission" date="2019-03" db="EMBL/GenBank/DDBJ databases">
        <title>Draft genome sequences of novel Actinobacteria.</title>
        <authorList>
            <person name="Sahin N."/>
            <person name="Ay H."/>
            <person name="Saygin H."/>
        </authorList>
    </citation>
    <scope>NUCLEOTIDE SEQUENCE [LARGE SCALE GENOMIC DNA]</scope>
    <source>
        <strain evidence="3 4">DSM 41900</strain>
    </source>
</reference>
<feature type="region of interest" description="Disordered" evidence="1">
    <location>
        <begin position="197"/>
        <end position="288"/>
    </location>
</feature>
<dbReference type="EMBL" id="SMKI01000587">
    <property type="protein sequence ID" value="TDC63072.1"/>
    <property type="molecule type" value="Genomic_DNA"/>
</dbReference>
<accession>A0A4R4SLV5</accession>
<dbReference type="Proteomes" id="UP000295345">
    <property type="component" value="Unassembled WGS sequence"/>
</dbReference>
<feature type="transmembrane region" description="Helical" evidence="2">
    <location>
        <begin position="36"/>
        <end position="55"/>
    </location>
</feature>
<comment type="caution">
    <text evidence="3">The sequence shown here is derived from an EMBL/GenBank/DDBJ whole genome shotgun (WGS) entry which is preliminary data.</text>
</comment>
<sequence>MRAGRALRAARAAVFAALCVLLAAWVHVMMSGVAVAGWALSSALAGVGGGAWLFAGRERGPVAVMGATLAVQAALHVLFSAGRADAATAPTDPHTVAPHDALRLVTQAGFDPHAAHLPHTAQELGGGVGMQTAHVLVALASAVWLWRGERAVFGLLRRAASGVLRPVLCPPSRSTPPEPPAVPCPLGADRPPCLPPPIHAVWTRGPPPGALPGRSAPDRPRPSTPVSPTRHRPGSARRRAAAHGAPGATGPRPAIRSCGGPTRPTARDGGDGLPRPGLNRCHGRTTPD</sequence>
<keyword evidence="2" id="KW-0472">Membrane</keyword>
<name>A0A4R4SLV5_9ACTN</name>
<dbReference type="AlphaFoldDB" id="A0A4R4SLV5"/>
<gene>
    <name evidence="3" type="ORF">E1283_32980</name>
</gene>
<dbReference type="RefSeq" id="WP_132821843.1">
    <property type="nucleotide sequence ID" value="NZ_SMKI01000587.1"/>
</dbReference>
<evidence type="ECO:0000313" key="3">
    <source>
        <dbReference type="EMBL" id="TDC63072.1"/>
    </source>
</evidence>
<proteinExistence type="predicted"/>
<protein>
    <submittedName>
        <fullName evidence="3">Uncharacterized protein</fullName>
    </submittedName>
</protein>
<evidence type="ECO:0000256" key="1">
    <source>
        <dbReference type="SAM" id="MobiDB-lite"/>
    </source>
</evidence>
<dbReference type="OrthoDB" id="4558679at2"/>
<evidence type="ECO:0000256" key="2">
    <source>
        <dbReference type="SAM" id="Phobius"/>
    </source>
</evidence>
<keyword evidence="2" id="KW-0812">Transmembrane</keyword>
<keyword evidence="2" id="KW-1133">Transmembrane helix</keyword>
<feature type="compositionally biased region" description="Low complexity" evidence="1">
    <location>
        <begin position="242"/>
        <end position="256"/>
    </location>
</feature>
<keyword evidence="4" id="KW-1185">Reference proteome</keyword>
<evidence type="ECO:0000313" key="4">
    <source>
        <dbReference type="Proteomes" id="UP000295345"/>
    </source>
</evidence>